<name>A0A162FXL2_BDEBC</name>
<proteinExistence type="predicted"/>
<dbReference type="EMBL" id="LUKD01000008">
    <property type="protein sequence ID" value="KYG62711.1"/>
    <property type="molecule type" value="Genomic_DNA"/>
</dbReference>
<comment type="caution">
    <text evidence="1">The sequence shown here is derived from an EMBL/GenBank/DDBJ whole genome shotgun (WGS) entry which is preliminary data.</text>
</comment>
<organism evidence="1 2">
    <name type="scientific">Bdellovibrio bacteriovorus</name>
    <dbReference type="NCBI Taxonomy" id="959"/>
    <lineage>
        <taxon>Bacteria</taxon>
        <taxon>Pseudomonadati</taxon>
        <taxon>Bdellovibrionota</taxon>
        <taxon>Bdellovibrionia</taxon>
        <taxon>Bdellovibrionales</taxon>
        <taxon>Pseudobdellovibrionaceae</taxon>
        <taxon>Bdellovibrio</taxon>
    </lineage>
</organism>
<accession>A0A162FXL2</accession>
<gene>
    <name evidence="1" type="ORF">AZI87_15625</name>
</gene>
<sequence length="253" mass="28859">MLISLLTIVKMESSESTLHCSFVIYLHKDAAFIPSFMKDLRGFFQKFPLNYELLAVIEKDAEDALAQVKAAQTESPQREDIQTLFNEKYLGRAESLRRAFSKAQAPYVLVADPLLSTPFGDLFKVLQNLMTDPTVALCWGERISKKDSLFHRRTGPRHSIEHLFTGIFKEKNKSFSSLDPFCEIGGFTKESWLAIDKSLPAKLSGWYLHPDLHHAYAQHARKILEVPIWDSGATSLSYGYWSARWDLLKKSVL</sequence>
<dbReference type="SUPFAM" id="SSF53448">
    <property type="entry name" value="Nucleotide-diphospho-sugar transferases"/>
    <property type="match status" value="1"/>
</dbReference>
<reference evidence="1 2" key="1">
    <citation type="submission" date="2016-03" db="EMBL/GenBank/DDBJ databases">
        <authorList>
            <person name="Ploux O."/>
        </authorList>
    </citation>
    <scope>NUCLEOTIDE SEQUENCE [LARGE SCALE GENOMIC DNA]</scope>
    <source>
        <strain evidence="1 2">EC13</strain>
    </source>
</reference>
<protein>
    <submittedName>
        <fullName evidence="1">Uncharacterized protein</fullName>
    </submittedName>
</protein>
<evidence type="ECO:0000313" key="1">
    <source>
        <dbReference type="EMBL" id="KYG62711.1"/>
    </source>
</evidence>
<dbReference type="Gene3D" id="3.90.550.10">
    <property type="entry name" value="Spore Coat Polysaccharide Biosynthesis Protein SpsA, Chain A"/>
    <property type="match status" value="1"/>
</dbReference>
<evidence type="ECO:0000313" key="2">
    <source>
        <dbReference type="Proteomes" id="UP000075799"/>
    </source>
</evidence>
<dbReference type="Proteomes" id="UP000075799">
    <property type="component" value="Unassembled WGS sequence"/>
</dbReference>
<dbReference type="InterPro" id="IPR029044">
    <property type="entry name" value="Nucleotide-diphossugar_trans"/>
</dbReference>
<dbReference type="AlphaFoldDB" id="A0A162FXL2"/>